<accession>A0A3R6P3U5</accession>
<proteinExistence type="predicted"/>
<dbReference type="PANTHER" id="PTHR33877">
    <property type="entry name" value="SLL1193 PROTEIN"/>
    <property type="match status" value="1"/>
</dbReference>
<evidence type="ECO:0000313" key="2">
    <source>
        <dbReference type="EMBL" id="RHN06119.1"/>
    </source>
</evidence>
<dbReference type="InterPro" id="IPR002711">
    <property type="entry name" value="HNH"/>
</dbReference>
<keyword evidence="2" id="KW-0255">Endonuclease</keyword>
<dbReference type="InterPro" id="IPR052892">
    <property type="entry name" value="NA-targeting_endonuclease"/>
</dbReference>
<dbReference type="RefSeq" id="WP_118489055.1">
    <property type="nucleotide sequence ID" value="NZ_QRQN01000017.1"/>
</dbReference>
<comment type="caution">
    <text evidence="2">The sequence shown here is derived from an EMBL/GenBank/DDBJ whole genome shotgun (WGS) entry which is preliminary data.</text>
</comment>
<dbReference type="Proteomes" id="UP000283586">
    <property type="component" value="Unassembled WGS sequence"/>
</dbReference>
<evidence type="ECO:0000313" key="3">
    <source>
        <dbReference type="Proteomes" id="UP000283586"/>
    </source>
</evidence>
<dbReference type="GO" id="GO:0008270">
    <property type="term" value="F:zinc ion binding"/>
    <property type="evidence" value="ECO:0007669"/>
    <property type="project" value="InterPro"/>
</dbReference>
<gene>
    <name evidence="2" type="ORF">DWZ31_13795</name>
</gene>
<dbReference type="Gene3D" id="1.10.30.50">
    <property type="match status" value="1"/>
</dbReference>
<dbReference type="GO" id="GO:0003676">
    <property type="term" value="F:nucleic acid binding"/>
    <property type="evidence" value="ECO:0007669"/>
    <property type="project" value="InterPro"/>
</dbReference>
<dbReference type="SMART" id="SM00507">
    <property type="entry name" value="HNHc"/>
    <property type="match status" value="1"/>
</dbReference>
<dbReference type="CDD" id="cd00085">
    <property type="entry name" value="HNHc"/>
    <property type="match status" value="1"/>
</dbReference>
<dbReference type="PANTHER" id="PTHR33877:SF1">
    <property type="entry name" value="TYPE IV METHYL-DIRECTED RESTRICTION ENZYME ECOKMCRA"/>
    <property type="match status" value="1"/>
</dbReference>
<reference evidence="2 3" key="1">
    <citation type="submission" date="2018-08" db="EMBL/GenBank/DDBJ databases">
        <title>A genome reference for cultivated species of the human gut microbiota.</title>
        <authorList>
            <person name="Zou Y."/>
            <person name="Xue W."/>
            <person name="Luo G."/>
        </authorList>
    </citation>
    <scope>NUCLEOTIDE SEQUENCE [LARGE SCALE GENOMIC DNA]</scope>
    <source>
        <strain evidence="2 3">AF31-21AC</strain>
    </source>
</reference>
<name>A0A3R6P3U5_9FIRM</name>
<dbReference type="GO" id="GO:0004519">
    <property type="term" value="F:endonuclease activity"/>
    <property type="evidence" value="ECO:0007669"/>
    <property type="project" value="UniProtKB-KW"/>
</dbReference>
<feature type="domain" description="HNH nuclease" evidence="1">
    <location>
        <begin position="101"/>
        <end position="154"/>
    </location>
</feature>
<dbReference type="InterPro" id="IPR003615">
    <property type="entry name" value="HNH_nuc"/>
</dbReference>
<dbReference type="AlphaFoldDB" id="A0A3R6P3U5"/>
<sequence length="197" mass="23118">MAIVITNGEHYIHINEHGKYVKFNNLLNATQFASVHEAISRIKKAPAKTKGYYVYDTFTDKIVWKQFTQEERIEMQENKNVELEIKRTNNGKIKRKKYSQSVRKVIYDKYDGRCQLCGRKILLSDMTLDHHIALSMGGADDVSNLVPTCLPCNRFKSNIAPALFEERIREIFMYQMEKKFSDKWIWCFVKGILEILI</sequence>
<organism evidence="2 3">
    <name type="scientific">Roseburia intestinalis</name>
    <dbReference type="NCBI Taxonomy" id="166486"/>
    <lineage>
        <taxon>Bacteria</taxon>
        <taxon>Bacillati</taxon>
        <taxon>Bacillota</taxon>
        <taxon>Clostridia</taxon>
        <taxon>Lachnospirales</taxon>
        <taxon>Lachnospiraceae</taxon>
        <taxon>Roseburia</taxon>
    </lineage>
</organism>
<keyword evidence="2" id="KW-0540">Nuclease</keyword>
<dbReference type="EMBL" id="QRQN01000017">
    <property type="protein sequence ID" value="RHN06119.1"/>
    <property type="molecule type" value="Genomic_DNA"/>
</dbReference>
<dbReference type="Pfam" id="PF01844">
    <property type="entry name" value="HNH"/>
    <property type="match status" value="1"/>
</dbReference>
<evidence type="ECO:0000259" key="1">
    <source>
        <dbReference type="SMART" id="SM00507"/>
    </source>
</evidence>
<protein>
    <submittedName>
        <fullName evidence="2">HNH endonuclease</fullName>
    </submittedName>
</protein>
<keyword evidence="2" id="KW-0378">Hydrolase</keyword>